<sequence>MNTLQRMAIGLAASAMLFAVASDALADDAERAAICKTAEQTGYTADIRNCLALKYEAADKRLNAVYKTKMANLDEQGKARLRNDERRWLKARDAACAESRQPDAGGTLGLVEVDSCFVNETERRIRAIEAFR</sequence>
<dbReference type="Proteomes" id="UP001220209">
    <property type="component" value="Chromosome 2"/>
</dbReference>
<reference evidence="5 8" key="3">
    <citation type="submission" date="2021-12" db="EMBL/GenBank/DDBJ databases">
        <title>Genomic and phenotypic characterization of three Burkholderia contaminans isolates recovered from different sources.</title>
        <authorList>
            <person name="Lopez De Volder A."/>
            <person name="Fan Y."/>
            <person name="Nunvar J."/>
            <person name="Herrera T."/>
            <person name="Timp W."/>
            <person name="Degrossi J."/>
        </authorList>
    </citation>
    <scope>NUCLEOTIDE SEQUENCE [LARGE SCALE GENOMIC DNA]</scope>
    <source>
        <strain evidence="5 8">LMG 23361</strain>
    </source>
</reference>
<dbReference type="Gene3D" id="1.20.1270.180">
    <property type="match status" value="1"/>
</dbReference>
<dbReference type="Proteomes" id="UP000664048">
    <property type="component" value="Unassembled WGS sequence"/>
</dbReference>
<dbReference type="PANTHER" id="PTHR39176:SF1">
    <property type="entry name" value="PERIPLASMIC PROTEIN"/>
    <property type="match status" value="1"/>
</dbReference>
<dbReference type="AlphaFoldDB" id="A0A1E3FZH6"/>
<dbReference type="Proteomes" id="UP000611459">
    <property type="component" value="Unassembled WGS sequence"/>
</dbReference>
<evidence type="ECO:0000313" key="3">
    <source>
        <dbReference type="EMBL" id="MBK1930098.1"/>
    </source>
</evidence>
<reference evidence="4 7" key="2">
    <citation type="submission" date="2021-03" db="EMBL/GenBank/DDBJ databases">
        <title>Clinical course, treatment and visual outcome of an outbreak of Burkholderia contaminans endophthalmitis following cataract surgery.</title>
        <authorList>
            <person name="Lind C."/>
            <person name="Olsen K."/>
            <person name="Angelsen N.K."/>
            <person name="Krefting E.A."/>
            <person name="Fossen K."/>
            <person name="Gravningen K."/>
            <person name="Depoorter E."/>
            <person name="Vandamme P."/>
            <person name="Bertelsen G."/>
        </authorList>
    </citation>
    <scope>NUCLEOTIDE SEQUENCE [LARGE SCALE GENOMIC DNA]</scope>
    <source>
        <strain evidence="4 7">51242556</strain>
    </source>
</reference>
<accession>A0A1E3FZH6</accession>
<evidence type="ECO:0000313" key="7">
    <source>
        <dbReference type="Proteomes" id="UP000664048"/>
    </source>
</evidence>
<feature type="chain" id="PRO_5044557312" evidence="1">
    <location>
        <begin position="27"/>
        <end position="132"/>
    </location>
</feature>
<name>A0A1E3FZH6_9BURK</name>
<organism evidence="3 6">
    <name type="scientific">Burkholderia contaminans</name>
    <dbReference type="NCBI Taxonomy" id="488447"/>
    <lineage>
        <taxon>Bacteria</taxon>
        <taxon>Pseudomonadati</taxon>
        <taxon>Pseudomonadota</taxon>
        <taxon>Betaproteobacteria</taxon>
        <taxon>Burkholderiales</taxon>
        <taxon>Burkholderiaceae</taxon>
        <taxon>Burkholderia</taxon>
        <taxon>Burkholderia cepacia complex</taxon>
    </lineage>
</organism>
<feature type="domain" description="Lysozyme inhibitor LprI-like N-terminal" evidence="2">
    <location>
        <begin position="35"/>
        <end position="126"/>
    </location>
</feature>
<evidence type="ECO:0000313" key="5">
    <source>
        <dbReference type="EMBL" id="WFN20168.1"/>
    </source>
</evidence>
<dbReference type="RefSeq" id="WP_052760180.1">
    <property type="nucleotide sequence ID" value="NZ_AP018357.1"/>
</dbReference>
<dbReference type="EMBL" id="CP090641">
    <property type="protein sequence ID" value="WFN20168.1"/>
    <property type="molecule type" value="Genomic_DNA"/>
</dbReference>
<gene>
    <name evidence="4" type="ORF">J4M89_09415</name>
    <name evidence="3" type="ORF">JIN94_09405</name>
    <name evidence="5" type="ORF">LXE91_29995</name>
</gene>
<evidence type="ECO:0000259" key="2">
    <source>
        <dbReference type="Pfam" id="PF07007"/>
    </source>
</evidence>
<dbReference type="EMBL" id="JAENIB010000002">
    <property type="protein sequence ID" value="MBK1930098.1"/>
    <property type="molecule type" value="Genomic_DNA"/>
</dbReference>
<feature type="signal peptide" evidence="1">
    <location>
        <begin position="1"/>
        <end position="26"/>
    </location>
</feature>
<dbReference type="PANTHER" id="PTHR39176">
    <property type="entry name" value="PERIPLASMIC PROTEIN-RELATED"/>
    <property type="match status" value="1"/>
</dbReference>
<dbReference type="OrthoDB" id="7340239at2"/>
<evidence type="ECO:0000313" key="4">
    <source>
        <dbReference type="EMBL" id="MBO1829603.1"/>
    </source>
</evidence>
<protein>
    <submittedName>
        <fullName evidence="3">DUF1311 domain-containing protein</fullName>
    </submittedName>
    <submittedName>
        <fullName evidence="5">Lysozyme inhibitor LprI family protein</fullName>
    </submittedName>
</protein>
<evidence type="ECO:0000313" key="6">
    <source>
        <dbReference type="Proteomes" id="UP000611459"/>
    </source>
</evidence>
<dbReference type="GeneID" id="93189667"/>
<keyword evidence="7" id="KW-1185">Reference proteome</keyword>
<dbReference type="Pfam" id="PF07007">
    <property type="entry name" value="LprI"/>
    <property type="match status" value="1"/>
</dbReference>
<evidence type="ECO:0000313" key="8">
    <source>
        <dbReference type="Proteomes" id="UP001220209"/>
    </source>
</evidence>
<evidence type="ECO:0000256" key="1">
    <source>
        <dbReference type="SAM" id="SignalP"/>
    </source>
</evidence>
<dbReference type="EMBL" id="JAGEMX010000002">
    <property type="protein sequence ID" value="MBO1829603.1"/>
    <property type="molecule type" value="Genomic_DNA"/>
</dbReference>
<reference evidence="3" key="1">
    <citation type="submission" date="2021-01" db="EMBL/GenBank/DDBJ databases">
        <title>Outbreak of Burkholderia contaminns endophthalmitis traced to a clinical ventilation system.</title>
        <authorList>
            <person name="Lipuma J."/>
            <person name="Spilker T."/>
            <person name="Kratholm J."/>
        </authorList>
    </citation>
    <scope>NUCLEOTIDE SEQUENCE</scope>
    <source>
        <strain evidence="3">HI4954</strain>
    </source>
</reference>
<dbReference type="InterPro" id="IPR009739">
    <property type="entry name" value="LprI-like_N"/>
</dbReference>
<keyword evidence="1" id="KW-0732">Signal</keyword>
<proteinExistence type="predicted"/>